<dbReference type="Gene3D" id="3.10.129.10">
    <property type="entry name" value="Hotdog Thioesterase"/>
    <property type="match status" value="1"/>
</dbReference>
<proteinExistence type="inferred from homology"/>
<feature type="domain" description="Thioesterase" evidence="3">
    <location>
        <begin position="50"/>
        <end position="128"/>
    </location>
</feature>
<dbReference type="Pfam" id="PF03061">
    <property type="entry name" value="4HBT"/>
    <property type="match status" value="1"/>
</dbReference>
<dbReference type="Proteomes" id="UP001191082">
    <property type="component" value="Unassembled WGS sequence"/>
</dbReference>
<evidence type="ECO:0000256" key="1">
    <source>
        <dbReference type="ARBA" id="ARBA00008324"/>
    </source>
</evidence>
<dbReference type="EMBL" id="VCPC01000003">
    <property type="protein sequence ID" value="TMV11394.1"/>
    <property type="molecule type" value="Genomic_DNA"/>
</dbReference>
<gene>
    <name evidence="4" type="ORF">FGK64_13980</name>
</gene>
<dbReference type="SUPFAM" id="SSF54637">
    <property type="entry name" value="Thioesterase/thiol ester dehydrase-isomerase"/>
    <property type="match status" value="1"/>
</dbReference>
<organism evidence="4 5">
    <name type="scientific">Arenibacterium halophilum</name>
    <dbReference type="NCBI Taxonomy" id="2583821"/>
    <lineage>
        <taxon>Bacteria</taxon>
        <taxon>Pseudomonadati</taxon>
        <taxon>Pseudomonadota</taxon>
        <taxon>Alphaproteobacteria</taxon>
        <taxon>Rhodobacterales</taxon>
        <taxon>Paracoccaceae</taxon>
        <taxon>Arenibacterium</taxon>
    </lineage>
</organism>
<keyword evidence="2" id="KW-0378">Hydrolase</keyword>
<dbReference type="InterPro" id="IPR039298">
    <property type="entry name" value="ACOT13"/>
</dbReference>
<comment type="similarity">
    <text evidence="1">Belongs to the thioesterase PaaI family.</text>
</comment>
<protein>
    <submittedName>
        <fullName evidence="4">PaaI family thioesterase</fullName>
    </submittedName>
</protein>
<dbReference type="CDD" id="cd03443">
    <property type="entry name" value="PaaI_thioesterase"/>
    <property type="match status" value="1"/>
</dbReference>
<keyword evidence="5" id="KW-1185">Reference proteome</keyword>
<dbReference type="PANTHER" id="PTHR21660:SF1">
    <property type="entry name" value="ACYL-COENZYME A THIOESTERASE 13"/>
    <property type="match status" value="1"/>
</dbReference>
<dbReference type="InterPro" id="IPR006683">
    <property type="entry name" value="Thioestr_dom"/>
</dbReference>
<dbReference type="InterPro" id="IPR029069">
    <property type="entry name" value="HotDog_dom_sf"/>
</dbReference>
<dbReference type="NCBIfam" id="TIGR00369">
    <property type="entry name" value="unchar_dom_1"/>
    <property type="match status" value="1"/>
</dbReference>
<evidence type="ECO:0000313" key="4">
    <source>
        <dbReference type="EMBL" id="TMV11394.1"/>
    </source>
</evidence>
<name>A0ABY2X6I0_9RHOB</name>
<dbReference type="PANTHER" id="PTHR21660">
    <property type="entry name" value="THIOESTERASE SUPERFAMILY MEMBER-RELATED"/>
    <property type="match status" value="1"/>
</dbReference>
<evidence type="ECO:0000259" key="3">
    <source>
        <dbReference type="Pfam" id="PF03061"/>
    </source>
</evidence>
<comment type="caution">
    <text evidence="4">The sequence shown here is derived from an EMBL/GenBank/DDBJ whole genome shotgun (WGS) entry which is preliminary data.</text>
</comment>
<sequence>MNSAQPKESGRRIEGETGAQKLVGWVTDVSHPDGRARLTLQVDERHTNRHGVLHGGIIAMLLDSASGYTGSRHADDATLPPMLSLSFTTQFLAPAHAGEVMAIGRVTGGGRSTLFVEGELRDADGRLIATSTGVYKRVPQESTKS</sequence>
<evidence type="ECO:0000313" key="5">
    <source>
        <dbReference type="Proteomes" id="UP001191082"/>
    </source>
</evidence>
<dbReference type="RefSeq" id="WP_138864460.1">
    <property type="nucleotide sequence ID" value="NZ_VCPC01000003.1"/>
</dbReference>
<accession>A0ABY2X6I0</accession>
<evidence type="ECO:0000256" key="2">
    <source>
        <dbReference type="ARBA" id="ARBA00022801"/>
    </source>
</evidence>
<reference evidence="4 5" key="1">
    <citation type="submission" date="2019-05" db="EMBL/GenBank/DDBJ databases">
        <title>Marivita sp. nov. isolated from sea sediment.</title>
        <authorList>
            <person name="Kim W."/>
        </authorList>
    </citation>
    <scope>NUCLEOTIDE SEQUENCE [LARGE SCALE GENOMIC DNA]</scope>
    <source>
        <strain evidence="4 5">CAU 1492</strain>
    </source>
</reference>
<dbReference type="InterPro" id="IPR003736">
    <property type="entry name" value="PAAI_dom"/>
</dbReference>